<accession>A0A4Z2I852</accession>
<organism evidence="1 2">
    <name type="scientific">Liparis tanakae</name>
    <name type="common">Tanaka's snailfish</name>
    <dbReference type="NCBI Taxonomy" id="230148"/>
    <lineage>
        <taxon>Eukaryota</taxon>
        <taxon>Metazoa</taxon>
        <taxon>Chordata</taxon>
        <taxon>Craniata</taxon>
        <taxon>Vertebrata</taxon>
        <taxon>Euteleostomi</taxon>
        <taxon>Actinopterygii</taxon>
        <taxon>Neopterygii</taxon>
        <taxon>Teleostei</taxon>
        <taxon>Neoteleostei</taxon>
        <taxon>Acanthomorphata</taxon>
        <taxon>Eupercaria</taxon>
        <taxon>Perciformes</taxon>
        <taxon>Cottioidei</taxon>
        <taxon>Cottales</taxon>
        <taxon>Liparidae</taxon>
        <taxon>Liparis</taxon>
    </lineage>
</organism>
<keyword evidence="2" id="KW-1185">Reference proteome</keyword>
<name>A0A4Z2I852_9TELE</name>
<sequence length="90" mass="10141">MQRLARYPLEKAKRIMKMMYQESWSNSTGRGSPNLQKVRGGASWAGGGASWAERRARVSASVLTHMQTAVRLLPAQSIKLKRRKHDTGMK</sequence>
<dbReference type="Proteomes" id="UP000314294">
    <property type="component" value="Unassembled WGS sequence"/>
</dbReference>
<dbReference type="EMBL" id="SRLO01000116">
    <property type="protein sequence ID" value="TNN74239.1"/>
    <property type="molecule type" value="Genomic_DNA"/>
</dbReference>
<evidence type="ECO:0000313" key="2">
    <source>
        <dbReference type="Proteomes" id="UP000314294"/>
    </source>
</evidence>
<evidence type="ECO:0000313" key="1">
    <source>
        <dbReference type="EMBL" id="TNN74239.1"/>
    </source>
</evidence>
<comment type="caution">
    <text evidence="1">The sequence shown here is derived from an EMBL/GenBank/DDBJ whole genome shotgun (WGS) entry which is preliminary data.</text>
</comment>
<gene>
    <name evidence="1" type="ORF">EYF80_015482</name>
</gene>
<protein>
    <submittedName>
        <fullName evidence="1">Uncharacterized protein</fullName>
    </submittedName>
</protein>
<dbReference type="AlphaFoldDB" id="A0A4Z2I852"/>
<proteinExistence type="predicted"/>
<dbReference type="OrthoDB" id="10568669at2759"/>
<reference evidence="1 2" key="1">
    <citation type="submission" date="2019-03" db="EMBL/GenBank/DDBJ databases">
        <title>First draft genome of Liparis tanakae, snailfish: a comprehensive survey of snailfish specific genes.</title>
        <authorList>
            <person name="Kim W."/>
            <person name="Song I."/>
            <person name="Jeong J.-H."/>
            <person name="Kim D."/>
            <person name="Kim S."/>
            <person name="Ryu S."/>
            <person name="Song J.Y."/>
            <person name="Lee S.K."/>
        </authorList>
    </citation>
    <scope>NUCLEOTIDE SEQUENCE [LARGE SCALE GENOMIC DNA]</scope>
    <source>
        <tissue evidence="1">Muscle</tissue>
    </source>
</reference>